<evidence type="ECO:0000313" key="2">
    <source>
        <dbReference type="Proteomes" id="UP000179807"/>
    </source>
</evidence>
<dbReference type="VEuPathDB" id="TrichDB:TRFO_15753"/>
<dbReference type="Proteomes" id="UP000179807">
    <property type="component" value="Unassembled WGS sequence"/>
</dbReference>
<protein>
    <submittedName>
        <fullName evidence="1">Uncharacterized protein</fullName>
    </submittedName>
</protein>
<sequence>MSDDETRKIVRTESPAEITLSASHQQSSFATQHQTSSSVHFANTSQEISLSTTSHLASSSQLSVDVLSISKKRISITSTTTTTITTSSTFNSKRTFSHKTEISSLKTSHVDGYVAYAQTKFDKHLYERQTGIVGTLYQCPFEEPEIIQRAIELEEKIPESENDLKKSLKSAIELKDQLALVSLSKDISDSYNRVVIKDEKAELNDTYQELLCFTSSFAKTHFCPMDVSLKAFDVACAMEANETQSLLYQISKALSADFIDKKLQQNIVDSLKGSTIFQVQEVRWMVQNIEENLILDNPENPNLVIERSVELPVLPEGVKPASSINLHDSIKNCKRYTDKIVEILDEESSAEGVAEWKPFFAQTAKMFNLLKKNQSHDKIIEKRKDIADLETRIDDFSKVAENISKECKRNTGRLQISVQSLVKYIAFIDDYGLITIYTINQAISEAQNAISKDINNSGDPEVIERSCLVDASLTKLRTSLMLPSTQQKHLDAAANAITSIMMVTENKDAVSYLQVAQWELSYQNVRRLTVISRLRICIDDYVETHRQLLENKSKVSNDDLLKFLTTFTDATESNIAKLKEISQSDEPENPANASILITMRESSDNCCKYRKDLFAEHELLHLTHDLDQTISLLKGEHYTHIAKVTVLKDPSLRTTAGRVSIASGDVKHDYDYLYPKKVSHPVYGSWETKSFIDAIKTTKQVPIDINMLSKVTVGKLSSARSRFSSMKSNMFRTFKQYQIQEMKYLVEFQGDEDQTQKAYEATKNAIDLIEKDIFRINKKKLYDKFLFIEKTAPSLQNPCFNGDDNLKRRYSKIITKYNVTILSLINEPDLILPRPAVARSCEYIQCIIRMLNEYREIEAVTEDKTSIPIIEKWLEYLTDMIKSMILVNRADDEVSILAAKSFFLTFRSGLASFSMPAEKLDTLARRRSLTALTTVTLRSLLSIIQFTQNVVFEEYCTVNTALQQMKELSQKFAKSKVAVQQKKLYEEMSRNVVQIISASDVNTSGADSAAMKLREVHISLESDIKKHDDEEMSLFLATVGVRYSINNLHVADAEEDMKLKELVNSVSADFDHLIEQVKNGAGNHAENSSVSKLSHAWVDHLQDCLIDVHGILSVAAVVSQSLSRYTSIAVNAEDIYNSLLKLEDKRFPFSVSYYNKLSLHLDKLIDYTKSKTQGKQVIATRKQSDLSSVLQKHLISLQQTSSKSPQVDEKYFDEFQDGFIQADVQAAQAQIVDNVTQHTDDSNRNEYFISKYLGKLFSAHIDSFTRNYNVCSKSTRVCYEILIEYCKSIKECTDEAEFVLRSKKDKKSLKELVQSHIETIQEIQNQYNDKTVYSDYGRQRILVFAHFCCISAQLTTLHIFHLKQEDDPFDFDEIQVHSRSTQQILTNLQRNFDTQTVFAALSAIEKTSQSFNDDTNLPIYDLLVTERTFSKALTELVETMMLEADVRLYQARGIELVLSNADVKKPTEEVTEKASASDLKRSIDIVTESLMRFKATLQDGEVEEDFLMQQIDALDQTTKVFCESAVTVEADSGFTRLVCKFRNETVTLVNFLRSELISGTYSLYSREVSRMLENVNSSAICIIRQLGHMEVLEEQDSASITTVLTRLIKQLLLARDEVRAAAEKNESSPVIVEYAAYAGCSYEVVANILLTIKNSSARVLKTLQTKKIKVLRRIVFVTQELIDAAAILETKITNLVDVPIESPEFLAKSQFEPIIQALRYMKDSIPGIVPHAGNLVHLVSSVITKMNIVIEPHFEDRPLLDVAVQ</sequence>
<comment type="caution">
    <text evidence="1">The sequence shown here is derived from an EMBL/GenBank/DDBJ whole genome shotgun (WGS) entry which is preliminary data.</text>
</comment>
<name>A0A1J4KW47_9EUKA</name>
<gene>
    <name evidence="1" type="ORF">TRFO_15753</name>
</gene>
<accession>A0A1J4KW47</accession>
<reference evidence="1" key="1">
    <citation type="submission" date="2016-10" db="EMBL/GenBank/DDBJ databases">
        <authorList>
            <person name="Benchimol M."/>
            <person name="Almeida L.G."/>
            <person name="Vasconcelos A.T."/>
            <person name="Perreira-Neves A."/>
            <person name="Rosa I.A."/>
            <person name="Tasca T."/>
            <person name="Bogo M.R."/>
            <person name="de Souza W."/>
        </authorList>
    </citation>
    <scope>NUCLEOTIDE SEQUENCE [LARGE SCALE GENOMIC DNA]</scope>
    <source>
        <strain evidence="1">K</strain>
    </source>
</reference>
<evidence type="ECO:0000313" key="1">
    <source>
        <dbReference type="EMBL" id="OHT13980.1"/>
    </source>
</evidence>
<dbReference type="OrthoDB" id="10592303at2759"/>
<keyword evidence="2" id="KW-1185">Reference proteome</keyword>
<dbReference type="GeneID" id="94833268"/>
<dbReference type="EMBL" id="MLAK01000441">
    <property type="protein sequence ID" value="OHT13980.1"/>
    <property type="molecule type" value="Genomic_DNA"/>
</dbReference>
<proteinExistence type="predicted"/>
<dbReference type="RefSeq" id="XP_068367116.1">
    <property type="nucleotide sequence ID" value="XM_068498564.1"/>
</dbReference>
<organism evidence="1 2">
    <name type="scientific">Tritrichomonas foetus</name>
    <dbReference type="NCBI Taxonomy" id="1144522"/>
    <lineage>
        <taxon>Eukaryota</taxon>
        <taxon>Metamonada</taxon>
        <taxon>Parabasalia</taxon>
        <taxon>Tritrichomonadida</taxon>
        <taxon>Tritrichomonadidae</taxon>
        <taxon>Tritrichomonas</taxon>
    </lineage>
</organism>